<reference evidence="3" key="1">
    <citation type="journal article" date="2019" name="Int. J. Syst. Evol. Microbiol.">
        <title>The Global Catalogue of Microorganisms (GCM) 10K type strain sequencing project: providing services to taxonomists for standard genome sequencing and annotation.</title>
        <authorList>
            <consortium name="The Broad Institute Genomics Platform"/>
            <consortium name="The Broad Institute Genome Sequencing Center for Infectious Disease"/>
            <person name="Wu L."/>
            <person name="Ma J."/>
        </authorList>
    </citation>
    <scope>NUCLEOTIDE SEQUENCE [LARGE SCALE GENOMIC DNA]</scope>
    <source>
        <strain evidence="3">CCUG 59858</strain>
    </source>
</reference>
<evidence type="ECO:0000313" key="3">
    <source>
        <dbReference type="Proteomes" id="UP001595758"/>
    </source>
</evidence>
<sequence length="149" mass="16773">MSQQFLERWTEFARNVQKPIQAMTELQLKTLQNISYVKPDELSQLKKPELLLEKQVTVLIENGHKALDFVQKSFEILENSMMVFGSDIKSNVREASSMMKSTMQTAERASKPVVRAAASNTAKTVKKAKSTVAKASSARKTKTSKKVKH</sequence>
<name>A0ABV8CBI7_9GAMM</name>
<evidence type="ECO:0008006" key="4">
    <source>
        <dbReference type="Google" id="ProtNLM"/>
    </source>
</evidence>
<organism evidence="2 3">
    <name type="scientific">Legionella dresdenensis</name>
    <dbReference type="NCBI Taxonomy" id="450200"/>
    <lineage>
        <taxon>Bacteria</taxon>
        <taxon>Pseudomonadati</taxon>
        <taxon>Pseudomonadota</taxon>
        <taxon>Gammaproteobacteria</taxon>
        <taxon>Legionellales</taxon>
        <taxon>Legionellaceae</taxon>
        <taxon>Legionella</taxon>
    </lineage>
</organism>
<dbReference type="EMBL" id="JBHSAB010000001">
    <property type="protein sequence ID" value="MFC3907669.1"/>
    <property type="molecule type" value="Genomic_DNA"/>
</dbReference>
<proteinExistence type="predicted"/>
<comment type="caution">
    <text evidence="2">The sequence shown here is derived from an EMBL/GenBank/DDBJ whole genome shotgun (WGS) entry which is preliminary data.</text>
</comment>
<evidence type="ECO:0000256" key="1">
    <source>
        <dbReference type="SAM" id="MobiDB-lite"/>
    </source>
</evidence>
<feature type="compositionally biased region" description="Basic residues" evidence="1">
    <location>
        <begin position="137"/>
        <end position="149"/>
    </location>
</feature>
<protein>
    <recommendedName>
        <fullName evidence="4">Phasin domain-containing protein</fullName>
    </recommendedName>
</protein>
<dbReference type="RefSeq" id="WP_382340240.1">
    <property type="nucleotide sequence ID" value="NZ_JBHSAB010000001.1"/>
</dbReference>
<gene>
    <name evidence="2" type="ORF">ACFORL_01065</name>
</gene>
<accession>A0ABV8CBI7</accession>
<evidence type="ECO:0000313" key="2">
    <source>
        <dbReference type="EMBL" id="MFC3907669.1"/>
    </source>
</evidence>
<feature type="region of interest" description="Disordered" evidence="1">
    <location>
        <begin position="104"/>
        <end position="149"/>
    </location>
</feature>
<keyword evidence="3" id="KW-1185">Reference proteome</keyword>
<dbReference type="Proteomes" id="UP001595758">
    <property type="component" value="Unassembled WGS sequence"/>
</dbReference>